<feature type="transmembrane region" description="Helical" evidence="1">
    <location>
        <begin position="186"/>
        <end position="206"/>
    </location>
</feature>
<evidence type="ECO:0000313" key="3">
    <source>
        <dbReference type="Proteomes" id="UP001385951"/>
    </source>
</evidence>
<evidence type="ECO:0000313" key="2">
    <source>
        <dbReference type="EMBL" id="KAK7692473.1"/>
    </source>
</evidence>
<evidence type="ECO:0000256" key="1">
    <source>
        <dbReference type="SAM" id="Phobius"/>
    </source>
</evidence>
<dbReference type="Gene3D" id="3.80.10.10">
    <property type="entry name" value="Ribonuclease Inhibitor"/>
    <property type="match status" value="1"/>
</dbReference>
<sequence>MDPLECTDRDQTSKIMPTFPVEVWENGIDWLVAGYSQPNRSYNDGLAMRRDLSSCSLVCRAWLPRARMHLFSNIRLKGSGLSIYASIIRKSPMILPFAKELHFFNTYPEDSDNDVTGRTIETASHLIRIIHKLPNLYSLVLGSIDLSIEHPHLPRYVAALRSINELQFLTRTPTSGSHLANFLGSFPNLTTLTLSVPIIVPLNIFFLPSHKARSSLAVLFLIGLPGVPLLLNWLVLAHAFTTSLQKLHMTFQDSISQSELVSAMQGLQSLLENCRASLKEWVFWANKEVRYFKDTPSVSLASNLSLKHLKFAVSKDWFKHALQQLKTITSKNTSDILICYWLDKEESPEEELWKELDDILDADHFSSLTKVEVTCIYRNLENGHFYNIEGFNRAEKFPQLLPKLSKRGILAW</sequence>
<feature type="transmembrane region" description="Helical" evidence="1">
    <location>
        <begin position="218"/>
        <end position="240"/>
    </location>
</feature>
<keyword evidence="1" id="KW-0472">Membrane</keyword>
<dbReference type="AlphaFoldDB" id="A0AAW0GFY7"/>
<keyword evidence="3" id="KW-1185">Reference proteome</keyword>
<gene>
    <name evidence="2" type="ORF">QCA50_004098</name>
</gene>
<evidence type="ECO:0008006" key="4">
    <source>
        <dbReference type="Google" id="ProtNLM"/>
    </source>
</evidence>
<dbReference type="Proteomes" id="UP001385951">
    <property type="component" value="Unassembled WGS sequence"/>
</dbReference>
<keyword evidence="1" id="KW-0812">Transmembrane</keyword>
<proteinExistence type="predicted"/>
<reference evidence="2 3" key="1">
    <citation type="submission" date="2022-09" db="EMBL/GenBank/DDBJ databases">
        <authorList>
            <person name="Palmer J.M."/>
        </authorList>
    </citation>
    <scope>NUCLEOTIDE SEQUENCE [LARGE SCALE GENOMIC DNA]</scope>
    <source>
        <strain evidence="2 3">DSM 7382</strain>
    </source>
</reference>
<accession>A0AAW0GFY7</accession>
<dbReference type="InterPro" id="IPR032675">
    <property type="entry name" value="LRR_dom_sf"/>
</dbReference>
<protein>
    <recommendedName>
        <fullName evidence="4">F-box protein</fullName>
    </recommendedName>
</protein>
<comment type="caution">
    <text evidence="2">The sequence shown here is derived from an EMBL/GenBank/DDBJ whole genome shotgun (WGS) entry which is preliminary data.</text>
</comment>
<organism evidence="2 3">
    <name type="scientific">Cerrena zonata</name>
    <dbReference type="NCBI Taxonomy" id="2478898"/>
    <lineage>
        <taxon>Eukaryota</taxon>
        <taxon>Fungi</taxon>
        <taxon>Dikarya</taxon>
        <taxon>Basidiomycota</taxon>
        <taxon>Agaricomycotina</taxon>
        <taxon>Agaricomycetes</taxon>
        <taxon>Polyporales</taxon>
        <taxon>Cerrenaceae</taxon>
        <taxon>Cerrena</taxon>
    </lineage>
</organism>
<keyword evidence="1" id="KW-1133">Transmembrane helix</keyword>
<dbReference type="SUPFAM" id="SSF52047">
    <property type="entry name" value="RNI-like"/>
    <property type="match status" value="1"/>
</dbReference>
<name>A0AAW0GFY7_9APHY</name>
<dbReference type="EMBL" id="JASBNA010000004">
    <property type="protein sequence ID" value="KAK7692473.1"/>
    <property type="molecule type" value="Genomic_DNA"/>
</dbReference>